<name>G0EFY3_PYRF1</name>
<proteinExistence type="predicted"/>
<evidence type="ECO:0000313" key="1">
    <source>
        <dbReference type="EMBL" id="AEM39084.1"/>
    </source>
</evidence>
<evidence type="ECO:0000313" key="2">
    <source>
        <dbReference type="Proteomes" id="UP000001037"/>
    </source>
</evidence>
<organism evidence="1 2">
    <name type="scientific">Pyrolobus fumarii (strain DSM 11204 / 1A)</name>
    <dbReference type="NCBI Taxonomy" id="694429"/>
    <lineage>
        <taxon>Archaea</taxon>
        <taxon>Thermoproteota</taxon>
        <taxon>Thermoprotei</taxon>
        <taxon>Desulfurococcales</taxon>
        <taxon>Pyrodictiaceae</taxon>
        <taxon>Pyrolobus</taxon>
    </lineage>
</organism>
<dbReference type="HOGENOM" id="CLU_671968_0_0_2"/>
<protein>
    <submittedName>
        <fullName evidence="1">Uncharacterized protein</fullName>
    </submittedName>
</protein>
<dbReference type="InParanoid" id="G0EFY3"/>
<keyword evidence="2" id="KW-1185">Reference proteome</keyword>
<dbReference type="AlphaFoldDB" id="G0EFY3"/>
<dbReference type="EMBL" id="CP002838">
    <property type="protein sequence ID" value="AEM39084.1"/>
    <property type="molecule type" value="Genomic_DNA"/>
</dbReference>
<reference evidence="1 2" key="1">
    <citation type="journal article" date="2011" name="Stand. Genomic Sci.">
        <title>Complete genome sequence of the hyperthermophilic chemolithoautotroph Pyrolobus fumarii type strain (1A).</title>
        <authorList>
            <person name="Anderson I."/>
            <person name="Goker M."/>
            <person name="Nolan M."/>
            <person name="Lucas S."/>
            <person name="Hammon N."/>
            <person name="Deshpande S."/>
            <person name="Cheng J.F."/>
            <person name="Tapia R."/>
            <person name="Han C."/>
            <person name="Goodwin L."/>
            <person name="Pitluck S."/>
            <person name="Huntemann M."/>
            <person name="Liolios K."/>
            <person name="Ivanova N."/>
            <person name="Pagani I."/>
            <person name="Mavromatis K."/>
            <person name="Ovchinikova G."/>
            <person name="Pati A."/>
            <person name="Chen A."/>
            <person name="Palaniappan K."/>
            <person name="Land M."/>
            <person name="Hauser L."/>
            <person name="Brambilla E.M."/>
            <person name="Huber H."/>
            <person name="Yasawong M."/>
            <person name="Rohde M."/>
            <person name="Spring S."/>
            <person name="Abt B."/>
            <person name="Sikorski J."/>
            <person name="Wirth R."/>
            <person name="Detter J.C."/>
            <person name="Woyke T."/>
            <person name="Bristow J."/>
            <person name="Eisen J.A."/>
            <person name="Markowitz V."/>
            <person name="Hugenholtz P."/>
            <person name="Kyrpides N.C."/>
            <person name="Klenk H.P."/>
            <person name="Lapidus A."/>
        </authorList>
    </citation>
    <scope>NUCLEOTIDE SEQUENCE [LARGE SCALE GENOMIC DNA]</scope>
    <source>
        <strain evidence="2">DSM 11204 / 1A</strain>
    </source>
</reference>
<sequence>MPRGMLVLIILLVVLAVALLVVLSSSVGVVFWPGEGGERGIILVYDVIVDGGGYSVFDVVWLGDRIMEFYAASPREIRGLLLYSCRIRAGGMSIVVRGEVGGTLGKRVFNVTLVLRDGVARCMPGVDRLPPCEGCEWRTIKQRLCGVTNTSCNGTIEVRTAKFDTLNLTTTIVVYERGFAYTPDGRPLGHFVFMLPVRRDALLLYSLIPRVYLREYGCGAADMIFVHWVNESVAVVEPVTHPGIGLRGIPLLTRVAGNVTPEEMRGILDRLREWENLPPFIRHYIYYEENDTLVILPVNTSLLEKLYLGDGEIDVIREVEGSDCSTAISETYVLRLGGGCYWLWVNADILNATYIDGLLHEIAIDADGILLIHLGEVLPSFISLSLGVTSTSSVKGDMLVIRLVNVTRR</sequence>
<dbReference type="Proteomes" id="UP000001037">
    <property type="component" value="Chromosome"/>
</dbReference>
<dbReference type="KEGG" id="pfm:Pyrfu_1224"/>
<accession>G0EFY3</accession>
<gene>
    <name evidence="1" type="ordered locus">Pyrfu_1224</name>
</gene>